<reference evidence="6" key="1">
    <citation type="journal article" date="2021" name="Sci. Adv.">
        <title>The American lobster genome reveals insights on longevity, neural, and immune adaptations.</title>
        <authorList>
            <person name="Polinski J.M."/>
            <person name="Zimin A.V."/>
            <person name="Clark K.F."/>
            <person name="Kohn A.B."/>
            <person name="Sadowski N."/>
            <person name="Timp W."/>
            <person name="Ptitsyn A."/>
            <person name="Khanna P."/>
            <person name="Romanova D.Y."/>
            <person name="Williams P."/>
            <person name="Greenwood S.J."/>
            <person name="Moroz L.L."/>
            <person name="Walt D.R."/>
            <person name="Bodnar A.G."/>
        </authorList>
    </citation>
    <scope>NUCLEOTIDE SEQUENCE</scope>
    <source>
        <strain evidence="6">GMGI-L3</strain>
    </source>
</reference>
<dbReference type="Proteomes" id="UP000747542">
    <property type="component" value="Unassembled WGS sequence"/>
</dbReference>
<keyword evidence="7" id="KW-1185">Reference proteome</keyword>
<evidence type="ECO:0000256" key="1">
    <source>
        <dbReference type="ARBA" id="ARBA00004141"/>
    </source>
</evidence>
<feature type="transmembrane region" description="Helical" evidence="5">
    <location>
        <begin position="375"/>
        <end position="394"/>
    </location>
</feature>
<feature type="transmembrane region" description="Helical" evidence="5">
    <location>
        <begin position="106"/>
        <end position="124"/>
    </location>
</feature>
<dbReference type="GO" id="GO:0022857">
    <property type="term" value="F:transmembrane transporter activity"/>
    <property type="evidence" value="ECO:0007669"/>
    <property type="project" value="InterPro"/>
</dbReference>
<evidence type="ECO:0000256" key="2">
    <source>
        <dbReference type="ARBA" id="ARBA00022692"/>
    </source>
</evidence>
<dbReference type="GO" id="GO:0016020">
    <property type="term" value="C:membrane"/>
    <property type="evidence" value="ECO:0007669"/>
    <property type="project" value="UniProtKB-SubCell"/>
</dbReference>
<feature type="transmembrane region" description="Helical" evidence="5">
    <location>
        <begin position="283"/>
        <end position="305"/>
    </location>
</feature>
<evidence type="ECO:0000256" key="5">
    <source>
        <dbReference type="SAM" id="Phobius"/>
    </source>
</evidence>
<dbReference type="PANTHER" id="PTHR23507">
    <property type="entry name" value="ZGC:174356"/>
    <property type="match status" value="1"/>
</dbReference>
<accession>A0A8J5MTB1</accession>
<sequence length="541" mass="60075">MLQQVGSGLLKAAQVLTVEPVLLIDGACNQAMLLFIENVQMNKICTINLNYSAEVCANLSAHPEENVVVQQAFSIFAFYNSIIMSVLPLLCVLFMGAWSDKYGRKIPLLMTLTGHVFYAGGYLLNNYMTSWPVESIYVVTFLEALGGAYMCILSTTTSYVSDICTEKNRTSRVSTANSVWYLGGPVGTLIGAIVIKYYGYNIALGLVLAAYLSAILYVILFIKESHGPFAKQSLQPKGSIKKCPLKKEDVKKTQMFTDFFNWHRVIESFKTAFKKREGNARTVLLLIIFCNMLWRMSRGFFIYMFVRRVLHWEATDYGYWATYRNLVAATGSLVLVPLLTRLGSMTDSLLVVLGSVSIIGEYSSYGLVSDVVYKFFMWLGPPIGIISNASIIAFRSMSTKLVADDEKGRINAVMAAMYGLMPMAGYAAYAPIYYHTVNDFPAAQFFFAASLNVLIMIIFIVIQLTSVSYSASRDLEKSTVAVTDTNTDLQEEKSGLLGTNDALTDILNTPINSPLKEMSPKEYEAFRSSLGNGQFLTPRPL</sequence>
<dbReference type="Pfam" id="PF07690">
    <property type="entry name" value="MFS_1"/>
    <property type="match status" value="1"/>
</dbReference>
<evidence type="ECO:0000256" key="4">
    <source>
        <dbReference type="ARBA" id="ARBA00023136"/>
    </source>
</evidence>
<organism evidence="6 7">
    <name type="scientific">Homarus americanus</name>
    <name type="common">American lobster</name>
    <dbReference type="NCBI Taxonomy" id="6706"/>
    <lineage>
        <taxon>Eukaryota</taxon>
        <taxon>Metazoa</taxon>
        <taxon>Ecdysozoa</taxon>
        <taxon>Arthropoda</taxon>
        <taxon>Crustacea</taxon>
        <taxon>Multicrustacea</taxon>
        <taxon>Malacostraca</taxon>
        <taxon>Eumalacostraca</taxon>
        <taxon>Eucarida</taxon>
        <taxon>Decapoda</taxon>
        <taxon>Pleocyemata</taxon>
        <taxon>Astacidea</taxon>
        <taxon>Nephropoidea</taxon>
        <taxon>Nephropidae</taxon>
        <taxon>Homarus</taxon>
    </lineage>
</organism>
<feature type="transmembrane region" description="Helical" evidence="5">
    <location>
        <begin position="415"/>
        <end position="434"/>
    </location>
</feature>
<gene>
    <name evidence="6" type="primary">Slc46a1-L2</name>
    <name evidence="6" type="ORF">Hamer_G002194</name>
</gene>
<evidence type="ECO:0000313" key="6">
    <source>
        <dbReference type="EMBL" id="KAG7163118.1"/>
    </source>
</evidence>
<keyword evidence="4 5" id="KW-0472">Membrane</keyword>
<feature type="transmembrane region" description="Helical" evidence="5">
    <location>
        <begin position="136"/>
        <end position="159"/>
    </location>
</feature>
<feature type="transmembrane region" description="Helical" evidence="5">
    <location>
        <begin position="317"/>
        <end position="336"/>
    </location>
</feature>
<feature type="transmembrane region" description="Helical" evidence="5">
    <location>
        <begin position="348"/>
        <end position="369"/>
    </location>
</feature>
<feature type="transmembrane region" description="Helical" evidence="5">
    <location>
        <begin position="446"/>
        <end position="467"/>
    </location>
</feature>
<keyword evidence="3 5" id="KW-1133">Transmembrane helix</keyword>
<dbReference type="EMBL" id="JAHLQT010026502">
    <property type="protein sequence ID" value="KAG7163118.1"/>
    <property type="molecule type" value="Genomic_DNA"/>
</dbReference>
<protein>
    <submittedName>
        <fullName evidence="6">Proton-coupled folate transporter-like 2</fullName>
    </submittedName>
</protein>
<dbReference type="AlphaFoldDB" id="A0A8J5MTB1"/>
<keyword evidence="2 5" id="KW-0812">Transmembrane</keyword>
<name>A0A8J5MTB1_HOMAM</name>
<dbReference type="PANTHER" id="PTHR23507:SF1">
    <property type="entry name" value="FI18259P1-RELATED"/>
    <property type="match status" value="1"/>
</dbReference>
<evidence type="ECO:0000256" key="3">
    <source>
        <dbReference type="ARBA" id="ARBA00022989"/>
    </source>
</evidence>
<proteinExistence type="predicted"/>
<comment type="caution">
    <text evidence="6">The sequence shown here is derived from an EMBL/GenBank/DDBJ whole genome shotgun (WGS) entry which is preliminary data.</text>
</comment>
<feature type="transmembrane region" description="Helical" evidence="5">
    <location>
        <begin position="204"/>
        <end position="222"/>
    </location>
</feature>
<dbReference type="InterPro" id="IPR011701">
    <property type="entry name" value="MFS"/>
</dbReference>
<comment type="subcellular location">
    <subcellularLocation>
        <location evidence="1">Membrane</location>
        <topology evidence="1">Multi-pass membrane protein</topology>
    </subcellularLocation>
</comment>
<evidence type="ECO:0000313" key="7">
    <source>
        <dbReference type="Proteomes" id="UP000747542"/>
    </source>
</evidence>
<feature type="transmembrane region" description="Helical" evidence="5">
    <location>
        <begin position="72"/>
        <end position="94"/>
    </location>
</feature>
<dbReference type="OrthoDB" id="419734at2759"/>
<feature type="transmembrane region" description="Helical" evidence="5">
    <location>
        <begin position="179"/>
        <end position="198"/>
    </location>
</feature>